<evidence type="ECO:0000256" key="1">
    <source>
        <dbReference type="ARBA" id="ARBA00001946"/>
    </source>
</evidence>
<evidence type="ECO:0000256" key="8">
    <source>
        <dbReference type="ARBA" id="ARBA00022842"/>
    </source>
</evidence>
<evidence type="ECO:0000256" key="7">
    <source>
        <dbReference type="ARBA" id="ARBA00022723"/>
    </source>
</evidence>
<dbReference type="GO" id="GO:0043487">
    <property type="term" value="P:regulation of RNA stability"/>
    <property type="evidence" value="ECO:0007669"/>
    <property type="project" value="Ensembl"/>
</dbReference>
<keyword evidence="4" id="KW-0489">Methyltransferase</keyword>
<dbReference type="FunCoup" id="A0A3P8X055">
    <property type="interactions" value="8"/>
</dbReference>
<dbReference type="GO" id="GO:0003723">
    <property type="term" value="F:RNA binding"/>
    <property type="evidence" value="ECO:0007669"/>
    <property type="project" value="UniProtKB-KW"/>
</dbReference>
<dbReference type="GeneTree" id="ENSGT00390000004798"/>
<organism evidence="14 15">
    <name type="scientific">Cynoglossus semilaevis</name>
    <name type="common">Tongue sole</name>
    <dbReference type="NCBI Taxonomy" id="244447"/>
    <lineage>
        <taxon>Eukaryota</taxon>
        <taxon>Metazoa</taxon>
        <taxon>Chordata</taxon>
        <taxon>Craniata</taxon>
        <taxon>Vertebrata</taxon>
        <taxon>Euteleostomi</taxon>
        <taxon>Actinopterygii</taxon>
        <taxon>Neopterygii</taxon>
        <taxon>Teleostei</taxon>
        <taxon>Neoteleostei</taxon>
        <taxon>Acanthomorphata</taxon>
        <taxon>Carangaria</taxon>
        <taxon>Pleuronectiformes</taxon>
        <taxon>Pleuronectoidei</taxon>
        <taxon>Cynoglossidae</taxon>
        <taxon>Cynoglossinae</taxon>
        <taxon>Cynoglossus</taxon>
    </lineage>
</organism>
<keyword evidence="5" id="KW-0808">Transferase</keyword>
<evidence type="ECO:0000256" key="11">
    <source>
        <dbReference type="ARBA" id="ARBA00029981"/>
    </source>
</evidence>
<dbReference type="PANTHER" id="PTHR21404:SF3">
    <property type="entry name" value="SMALL RNA 2'-O-METHYLTRANSFERASE"/>
    <property type="match status" value="1"/>
</dbReference>
<evidence type="ECO:0000256" key="5">
    <source>
        <dbReference type="ARBA" id="ARBA00022679"/>
    </source>
</evidence>
<dbReference type="OMA" id="HQFVVDF"/>
<dbReference type="GO" id="GO:0140990">
    <property type="term" value="P:primary piRNA processing"/>
    <property type="evidence" value="ECO:0007669"/>
    <property type="project" value="Ensembl"/>
</dbReference>
<dbReference type="Gene3D" id="3.40.50.150">
    <property type="entry name" value="Vaccinia Virus protein VP39"/>
    <property type="match status" value="1"/>
</dbReference>
<dbReference type="EC" id="2.1.1.386" evidence="12"/>
<accession>A0A3P8X055</accession>
<keyword evidence="6" id="KW-0949">S-adenosyl-L-methionine</keyword>
<dbReference type="GO" id="GO:0090486">
    <property type="term" value="F:small RNA 2'-O-methyltransferase activity"/>
    <property type="evidence" value="ECO:0007669"/>
    <property type="project" value="UniProtKB-EC"/>
</dbReference>
<dbReference type="GO" id="GO:0043186">
    <property type="term" value="C:P granule"/>
    <property type="evidence" value="ECO:0007669"/>
    <property type="project" value="Ensembl"/>
</dbReference>
<evidence type="ECO:0000256" key="12">
    <source>
        <dbReference type="ARBA" id="ARBA00035025"/>
    </source>
</evidence>
<evidence type="ECO:0000256" key="10">
    <source>
        <dbReference type="ARBA" id="ARBA00023158"/>
    </source>
</evidence>
<reference evidence="14" key="2">
    <citation type="submission" date="2025-08" db="UniProtKB">
        <authorList>
            <consortium name="Ensembl"/>
        </authorList>
    </citation>
    <scope>IDENTIFICATION</scope>
</reference>
<reference evidence="14 15" key="1">
    <citation type="journal article" date="2014" name="Nat. Genet.">
        <title>Whole-genome sequence of a flatfish provides insights into ZW sex chromosome evolution and adaptation to a benthic lifestyle.</title>
        <authorList>
            <person name="Chen S."/>
            <person name="Zhang G."/>
            <person name="Shao C."/>
            <person name="Huang Q."/>
            <person name="Liu G."/>
            <person name="Zhang P."/>
            <person name="Song W."/>
            <person name="An N."/>
            <person name="Chalopin D."/>
            <person name="Volff J.N."/>
            <person name="Hong Y."/>
            <person name="Li Q."/>
            <person name="Sha Z."/>
            <person name="Zhou H."/>
            <person name="Xie M."/>
            <person name="Yu Q."/>
            <person name="Liu Y."/>
            <person name="Xiang H."/>
            <person name="Wang N."/>
            <person name="Wu K."/>
            <person name="Yang C."/>
            <person name="Zhou Q."/>
            <person name="Liao X."/>
            <person name="Yang L."/>
            <person name="Hu Q."/>
            <person name="Zhang J."/>
            <person name="Meng L."/>
            <person name="Jin L."/>
            <person name="Tian Y."/>
            <person name="Lian J."/>
            <person name="Yang J."/>
            <person name="Miao G."/>
            <person name="Liu S."/>
            <person name="Liang Z."/>
            <person name="Yan F."/>
            <person name="Li Y."/>
            <person name="Sun B."/>
            <person name="Zhang H."/>
            <person name="Zhang J."/>
            <person name="Zhu Y."/>
            <person name="Du M."/>
            <person name="Zhao Y."/>
            <person name="Schartl M."/>
            <person name="Tang Q."/>
            <person name="Wang J."/>
        </authorList>
    </citation>
    <scope>NUCLEOTIDE SEQUENCE</scope>
</reference>
<evidence type="ECO:0000256" key="13">
    <source>
        <dbReference type="ARBA" id="ARBA00048418"/>
    </source>
</evidence>
<comment type="similarity">
    <text evidence="2">Belongs to the methyltransferase superfamily. HEN1 family.</text>
</comment>
<evidence type="ECO:0000256" key="3">
    <source>
        <dbReference type="ARBA" id="ARBA00021330"/>
    </source>
</evidence>
<keyword evidence="8" id="KW-0460">Magnesium</keyword>
<evidence type="ECO:0000256" key="6">
    <source>
        <dbReference type="ARBA" id="ARBA00022691"/>
    </source>
</evidence>
<dbReference type="InterPro" id="IPR029063">
    <property type="entry name" value="SAM-dependent_MTases_sf"/>
</dbReference>
<dbReference type="STRING" id="244447.ENSCSEP00000030325"/>
<comment type="catalytic activity">
    <reaction evidence="13">
        <text>small RNA 3'-end nucleotide + S-adenosyl-L-methionine = small RNA 3'-end 2'-O-methylnucleotide + S-adenosyl-L-homocysteine + H(+)</text>
        <dbReference type="Rhea" id="RHEA:37887"/>
        <dbReference type="Rhea" id="RHEA-COMP:10415"/>
        <dbReference type="Rhea" id="RHEA-COMP:10416"/>
        <dbReference type="ChEBI" id="CHEBI:15378"/>
        <dbReference type="ChEBI" id="CHEBI:57856"/>
        <dbReference type="ChEBI" id="CHEBI:59789"/>
        <dbReference type="ChEBI" id="CHEBI:74896"/>
        <dbReference type="ChEBI" id="CHEBI:74898"/>
        <dbReference type="EC" id="2.1.1.386"/>
    </reaction>
</comment>
<dbReference type="GO" id="GO:0046872">
    <property type="term" value="F:metal ion binding"/>
    <property type="evidence" value="ECO:0007669"/>
    <property type="project" value="UniProtKB-KW"/>
</dbReference>
<dbReference type="Proteomes" id="UP000265120">
    <property type="component" value="Chromosome 2"/>
</dbReference>
<evidence type="ECO:0000256" key="2">
    <source>
        <dbReference type="ARBA" id="ARBA00009026"/>
    </source>
</evidence>
<protein>
    <recommendedName>
        <fullName evidence="3">Small RNA 2'-O-methyltransferase</fullName>
        <ecNumber evidence="12">2.1.1.386</ecNumber>
    </recommendedName>
    <alternativeName>
        <fullName evidence="11">HEN1 methyltransferase homolog 1</fullName>
    </alternativeName>
</protein>
<dbReference type="PANTHER" id="PTHR21404">
    <property type="entry name" value="HEN1"/>
    <property type="match status" value="1"/>
</dbReference>
<evidence type="ECO:0000256" key="4">
    <source>
        <dbReference type="ARBA" id="ARBA00022603"/>
    </source>
</evidence>
<dbReference type="GO" id="GO:0048599">
    <property type="term" value="P:oocyte development"/>
    <property type="evidence" value="ECO:0007669"/>
    <property type="project" value="Ensembl"/>
</dbReference>
<dbReference type="GO" id="GO:0005634">
    <property type="term" value="C:nucleus"/>
    <property type="evidence" value="ECO:0007669"/>
    <property type="project" value="TreeGrafter"/>
</dbReference>
<dbReference type="AlphaFoldDB" id="A0A3P8X055"/>
<dbReference type="InParanoid" id="A0A3P8X055"/>
<keyword evidence="10" id="KW-0943">RNA-mediated gene silencing</keyword>
<keyword evidence="9" id="KW-0694">RNA-binding</keyword>
<evidence type="ECO:0000256" key="9">
    <source>
        <dbReference type="ARBA" id="ARBA00022884"/>
    </source>
</evidence>
<evidence type="ECO:0000313" key="15">
    <source>
        <dbReference type="Proteomes" id="UP000265120"/>
    </source>
</evidence>
<dbReference type="SUPFAM" id="SSF53335">
    <property type="entry name" value="S-adenosyl-L-methionine-dependent methyltransferases"/>
    <property type="match status" value="1"/>
</dbReference>
<proteinExistence type="inferred from homology"/>
<name>A0A3P8X055_CYNSE</name>
<dbReference type="InterPro" id="IPR026610">
    <property type="entry name" value="Hen1"/>
</dbReference>
<sequence length="365" mass="41779">MEPLFLPPLHRQRHQFVVDFVKQHKPQKVTMHGLAPMPADYLQPIDDQLSIELYQGSVTQRDARLRGFDLVTSIELIEHLTPDDVQCFSEVVFGFMNPAAVIISTPNSEFNPLLPGLSGFRHSDHKFEWTRAEFQSWALEVCLRFGFEVEFTGVGTAPSGLESVGFCSQIGVFHNLKGRSGHNFYCDDAEDEFPYTLVSRSVTHNMATRFTKIKRHVKYPSMRDNNILRRVLVGEVLCWTQRLRSRWESDKSFERDKDCTWNEGERGGNDCLSVQHEEAREEQTGENQMVKTFLGFLSVPLNLLWSHCPKVGALSGTLENLRHLLSDEPSVKFSQDGDAVLIQLQEEGTVVFKLFHISLTHMYDM</sequence>
<reference evidence="14" key="3">
    <citation type="submission" date="2025-09" db="UniProtKB">
        <authorList>
            <consortium name="Ensembl"/>
        </authorList>
    </citation>
    <scope>IDENTIFICATION</scope>
</reference>
<evidence type="ECO:0000313" key="14">
    <source>
        <dbReference type="Ensembl" id="ENSCSEP00000030325.1"/>
    </source>
</evidence>
<dbReference type="GO" id="GO:0001510">
    <property type="term" value="P:RNA methylation"/>
    <property type="evidence" value="ECO:0007669"/>
    <property type="project" value="Ensembl"/>
</dbReference>
<dbReference type="Ensembl" id="ENSCSET00000030730.1">
    <property type="protein sequence ID" value="ENSCSEP00000030325.1"/>
    <property type="gene ID" value="ENSCSEG00000019425.1"/>
</dbReference>
<keyword evidence="15" id="KW-1185">Reference proteome</keyword>
<comment type="cofactor">
    <cofactor evidence="1">
        <name>Mg(2+)</name>
        <dbReference type="ChEBI" id="CHEBI:18420"/>
    </cofactor>
</comment>
<dbReference type="GO" id="GO:0030422">
    <property type="term" value="P:siRNA processing"/>
    <property type="evidence" value="ECO:0007669"/>
    <property type="project" value="TreeGrafter"/>
</dbReference>
<keyword evidence="7" id="KW-0479">Metal-binding</keyword>